<dbReference type="GO" id="GO:0052735">
    <property type="term" value="F:tRNA (cytidine-3-)-methyltransferase activity"/>
    <property type="evidence" value="ECO:0007669"/>
    <property type="project" value="TreeGrafter"/>
</dbReference>
<dbReference type="AlphaFoldDB" id="A0A1R0GL56"/>
<feature type="domain" description="Methyltransferase type 12" evidence="6">
    <location>
        <begin position="194"/>
        <end position="297"/>
    </location>
</feature>
<dbReference type="GO" id="GO:0032259">
    <property type="term" value="P:methylation"/>
    <property type="evidence" value="ECO:0007669"/>
    <property type="project" value="UniProtKB-KW"/>
</dbReference>
<dbReference type="Gene3D" id="3.40.50.150">
    <property type="entry name" value="Vaccinia Virus protein VP39"/>
    <property type="match status" value="1"/>
</dbReference>
<evidence type="ECO:0000313" key="8">
    <source>
        <dbReference type="Proteomes" id="UP000187455"/>
    </source>
</evidence>
<dbReference type="EMBL" id="LSSL01007774">
    <property type="protein sequence ID" value="OLY77614.1"/>
    <property type="molecule type" value="Genomic_DNA"/>
</dbReference>
<dbReference type="STRING" id="133383.A0A1R0GL56"/>
<keyword evidence="8" id="KW-1185">Reference proteome</keyword>
<dbReference type="OrthoDB" id="417697at2759"/>
<feature type="region of interest" description="Disordered" evidence="5">
    <location>
        <begin position="149"/>
        <end position="169"/>
    </location>
</feature>
<accession>A0A1R0GL56</accession>
<dbReference type="PANTHER" id="PTHR22809:SF11">
    <property type="entry name" value="TRNA N(3)-METHYLCYTIDINE METHYLTRANSFERASE METTL2"/>
    <property type="match status" value="1"/>
</dbReference>
<dbReference type="Proteomes" id="UP000187455">
    <property type="component" value="Unassembled WGS sequence"/>
</dbReference>
<comment type="similarity">
    <text evidence="1 4">Belongs to the methyltransferase superfamily. METL family.</text>
</comment>
<dbReference type="SUPFAM" id="SSF53335">
    <property type="entry name" value="S-adenosyl-L-methionine-dependent methyltransferases"/>
    <property type="match status" value="1"/>
</dbReference>
<feature type="compositionally biased region" description="Basic and acidic residues" evidence="5">
    <location>
        <begin position="152"/>
        <end position="169"/>
    </location>
</feature>
<evidence type="ECO:0000259" key="6">
    <source>
        <dbReference type="Pfam" id="PF08242"/>
    </source>
</evidence>
<comment type="function">
    <text evidence="4">S-adenosyl-L-methionine-dependent methyltransferase.</text>
</comment>
<dbReference type="PANTHER" id="PTHR22809">
    <property type="entry name" value="METHYLTRANSFERASE-RELATED"/>
    <property type="match status" value="1"/>
</dbReference>
<evidence type="ECO:0000256" key="4">
    <source>
        <dbReference type="PIRNR" id="PIRNR037755"/>
    </source>
</evidence>
<evidence type="ECO:0000313" key="7">
    <source>
        <dbReference type="EMBL" id="OLY77614.1"/>
    </source>
</evidence>
<dbReference type="Pfam" id="PF08242">
    <property type="entry name" value="Methyltransf_12"/>
    <property type="match status" value="1"/>
</dbReference>
<keyword evidence="2 4" id="KW-0489">Methyltransferase</keyword>
<dbReference type="EC" id="2.1.1.-" evidence="4"/>
<reference evidence="7 8" key="1">
    <citation type="journal article" date="2016" name="Mol. Biol. Evol.">
        <title>Genome-Wide Survey of Gut Fungi (Harpellales) Reveals the First Horizontally Transferred Ubiquitin Gene from a Mosquito Host.</title>
        <authorList>
            <person name="Wang Y."/>
            <person name="White M.M."/>
            <person name="Kvist S."/>
            <person name="Moncalvo J.M."/>
        </authorList>
    </citation>
    <scope>NUCLEOTIDE SEQUENCE [LARGE SCALE GENOMIC DNA]</scope>
    <source>
        <strain evidence="7 8">ALG-7-W6</strain>
    </source>
</reference>
<gene>
    <name evidence="7" type="ORF">AYI68_g8352</name>
</gene>
<evidence type="ECO:0000256" key="1">
    <source>
        <dbReference type="ARBA" id="ARBA00009725"/>
    </source>
</evidence>
<dbReference type="InterPro" id="IPR013217">
    <property type="entry name" value="Methyltransf_12"/>
</dbReference>
<evidence type="ECO:0000256" key="3">
    <source>
        <dbReference type="ARBA" id="ARBA00022679"/>
    </source>
</evidence>
<dbReference type="InterPro" id="IPR029063">
    <property type="entry name" value="SAM-dependent_MTases_sf"/>
</dbReference>
<dbReference type="PIRSF" id="PIRSF037755">
    <property type="entry name" value="Mettl2_prd"/>
    <property type="match status" value="1"/>
</dbReference>
<evidence type="ECO:0000256" key="5">
    <source>
        <dbReference type="SAM" id="MobiDB-lite"/>
    </source>
</evidence>
<feature type="region of interest" description="Disordered" evidence="5">
    <location>
        <begin position="1"/>
        <end position="57"/>
    </location>
</feature>
<comment type="caution">
    <text evidence="7">The sequence shown here is derived from an EMBL/GenBank/DDBJ whole genome shotgun (WGS) entry which is preliminary data.</text>
</comment>
<dbReference type="CDD" id="cd02440">
    <property type="entry name" value="AdoMet_MTases"/>
    <property type="match status" value="1"/>
</dbReference>
<protein>
    <recommendedName>
        <fullName evidence="4">tRNA N(3)-methylcytidine methyltransferase</fullName>
        <ecNumber evidence="4">2.1.1.-</ecNumber>
    </recommendedName>
</protein>
<dbReference type="InterPro" id="IPR026113">
    <property type="entry name" value="METTL2/6/8-like"/>
</dbReference>
<sequence>MNNLPGLVEGENAEDSFKKRQSSVVPVELKEQSKKTKGQTQDQGQIHKSSEQVFGQRKLDENKDVFQFNAWDDVEPDEEYMKYANEKLELHRNSPVSQEIAEKCNSNPEKQWDVFYSNNQNRFFKDRNWFYIEFPELFSWTDKVDFGSNSEVSKDTEGEKKDKASVKEVEKSSENKKLKSLINSNDFSEKYVIMELGCGAGNTVFPLLKTITDERLRIYACDYSKVAVEIVQSLEEYKNDNRVSAFVWDITSTELPKTVEKNSVDVIICVFVLSAIHPDQIKQAISNIHSLLKKGGIVLFRDYGKYDLAQVRLKKNRLLSENFYIRGDHTRVYFFENKELDELFNGKDESGNQMFETLMNGIDKRLIVNRTRKIKMHRVWIQAKFRKL</sequence>
<evidence type="ECO:0000256" key="2">
    <source>
        <dbReference type="ARBA" id="ARBA00022603"/>
    </source>
</evidence>
<proteinExistence type="inferred from homology"/>
<keyword evidence="3 4" id="KW-0808">Transferase</keyword>
<name>A0A1R0GL56_9FUNG</name>
<organism evidence="7 8">
    <name type="scientific">Smittium mucronatum</name>
    <dbReference type="NCBI Taxonomy" id="133383"/>
    <lineage>
        <taxon>Eukaryota</taxon>
        <taxon>Fungi</taxon>
        <taxon>Fungi incertae sedis</taxon>
        <taxon>Zoopagomycota</taxon>
        <taxon>Kickxellomycotina</taxon>
        <taxon>Harpellomycetes</taxon>
        <taxon>Harpellales</taxon>
        <taxon>Legeriomycetaceae</taxon>
        <taxon>Smittium</taxon>
    </lineage>
</organism>